<evidence type="ECO:0000256" key="1">
    <source>
        <dbReference type="SAM" id="MobiDB-lite"/>
    </source>
</evidence>
<sequence>MTSITSLVEKMVAFTGMVENVLQKMKQQDDSIAQISGRRADKEHRARTAEGNLKEVEAPSPSKMGDGTSYLSPHKASSSSHGPTRNTVEIPIIPIDGMIPAAQLKEYILGEIKGHEDREAPSYTSMELEIPNNI</sequence>
<feature type="region of interest" description="Disordered" evidence="1">
    <location>
        <begin position="32"/>
        <end position="88"/>
    </location>
</feature>
<dbReference type="AlphaFoldDB" id="A0AAV3NL71"/>
<keyword evidence="3" id="KW-1185">Reference proteome</keyword>
<name>A0AAV3NL71_LITER</name>
<feature type="compositionally biased region" description="Polar residues" evidence="1">
    <location>
        <begin position="69"/>
        <end position="87"/>
    </location>
</feature>
<dbReference type="EMBL" id="BAABME010000013">
    <property type="protein sequence ID" value="GAA0138462.1"/>
    <property type="molecule type" value="Genomic_DNA"/>
</dbReference>
<organism evidence="2 3">
    <name type="scientific">Lithospermum erythrorhizon</name>
    <name type="common">Purple gromwell</name>
    <name type="synonym">Lithospermum officinale var. erythrorhizon</name>
    <dbReference type="NCBI Taxonomy" id="34254"/>
    <lineage>
        <taxon>Eukaryota</taxon>
        <taxon>Viridiplantae</taxon>
        <taxon>Streptophyta</taxon>
        <taxon>Embryophyta</taxon>
        <taxon>Tracheophyta</taxon>
        <taxon>Spermatophyta</taxon>
        <taxon>Magnoliopsida</taxon>
        <taxon>eudicotyledons</taxon>
        <taxon>Gunneridae</taxon>
        <taxon>Pentapetalae</taxon>
        <taxon>asterids</taxon>
        <taxon>lamiids</taxon>
        <taxon>Boraginales</taxon>
        <taxon>Boraginaceae</taxon>
        <taxon>Boraginoideae</taxon>
        <taxon>Lithospermeae</taxon>
        <taxon>Lithospermum</taxon>
    </lineage>
</organism>
<comment type="caution">
    <text evidence="2">The sequence shown here is derived from an EMBL/GenBank/DDBJ whole genome shotgun (WGS) entry which is preliminary data.</text>
</comment>
<dbReference type="Proteomes" id="UP001454036">
    <property type="component" value="Unassembled WGS sequence"/>
</dbReference>
<gene>
    <name evidence="2" type="ORF">LIER_00206</name>
</gene>
<accession>A0AAV3NL71</accession>
<reference evidence="2 3" key="1">
    <citation type="submission" date="2024-01" db="EMBL/GenBank/DDBJ databases">
        <title>The complete chloroplast genome sequence of Lithospermum erythrorhizon: insights into the phylogenetic relationship among Boraginaceae species and the maternal lineages of purple gromwells.</title>
        <authorList>
            <person name="Okada T."/>
            <person name="Watanabe K."/>
        </authorList>
    </citation>
    <scope>NUCLEOTIDE SEQUENCE [LARGE SCALE GENOMIC DNA]</scope>
</reference>
<proteinExistence type="predicted"/>
<evidence type="ECO:0000313" key="3">
    <source>
        <dbReference type="Proteomes" id="UP001454036"/>
    </source>
</evidence>
<feature type="compositionally biased region" description="Basic and acidic residues" evidence="1">
    <location>
        <begin position="38"/>
        <end position="57"/>
    </location>
</feature>
<protein>
    <submittedName>
        <fullName evidence="2">Uncharacterized protein</fullName>
    </submittedName>
</protein>
<evidence type="ECO:0000313" key="2">
    <source>
        <dbReference type="EMBL" id="GAA0138462.1"/>
    </source>
</evidence>